<dbReference type="RefSeq" id="YP_009816192.1">
    <property type="nucleotide sequence ID" value="NC_048103.1"/>
</dbReference>
<dbReference type="EMBL" id="LC375533">
    <property type="protein sequence ID" value="BBD74663.1"/>
    <property type="molecule type" value="Genomic_DNA"/>
</dbReference>
<feature type="compositionally biased region" description="Basic and acidic residues" evidence="1">
    <location>
        <begin position="127"/>
        <end position="141"/>
    </location>
</feature>
<protein>
    <submittedName>
        <fullName evidence="2">Putative DNA endonuclease VII</fullName>
    </submittedName>
</protein>
<feature type="region of interest" description="Disordered" evidence="1">
    <location>
        <begin position="117"/>
        <end position="141"/>
    </location>
</feature>
<dbReference type="SUPFAM" id="SSF54060">
    <property type="entry name" value="His-Me finger endonucleases"/>
    <property type="match status" value="1"/>
</dbReference>
<evidence type="ECO:0000313" key="3">
    <source>
        <dbReference type="Proteomes" id="UP000267050"/>
    </source>
</evidence>
<dbReference type="InterPro" id="IPR044925">
    <property type="entry name" value="His-Me_finger_sf"/>
</dbReference>
<reference evidence="2 3" key="1">
    <citation type="submission" date="2018-03" db="EMBL/GenBank/DDBJ databases">
        <title>Podoviridae phage infectious to Pectobacterium.</title>
        <authorList>
            <person name="Hirata H."/>
            <person name="Kashihara M."/>
        </authorList>
    </citation>
    <scope>NUCLEOTIDE SEQUENCE [LARGE SCALE GENOMIC DNA]</scope>
</reference>
<evidence type="ECO:0000256" key="1">
    <source>
        <dbReference type="SAM" id="MobiDB-lite"/>
    </source>
</evidence>
<keyword evidence="3" id="KW-1185">Reference proteome</keyword>
<dbReference type="InterPro" id="IPR038563">
    <property type="entry name" value="Endonuclease_7_sf"/>
</dbReference>
<dbReference type="GeneID" id="55007427"/>
<accession>A0A3G9EJ85</accession>
<dbReference type="KEGG" id="vg:55007427"/>
<dbReference type="Gene3D" id="3.40.1800.10">
    <property type="entry name" value="His-Me finger endonucleases"/>
    <property type="match status" value="1"/>
</dbReference>
<dbReference type="GO" id="GO:0004519">
    <property type="term" value="F:endonuclease activity"/>
    <property type="evidence" value="ECO:0007669"/>
    <property type="project" value="UniProtKB-KW"/>
</dbReference>
<proteinExistence type="predicted"/>
<keyword evidence="2" id="KW-0540">Nuclease</keyword>
<dbReference type="Proteomes" id="UP000267050">
    <property type="component" value="Segment"/>
</dbReference>
<keyword evidence="2" id="KW-0378">Hydrolase</keyword>
<name>A0A3G9EJ85_9CAUD</name>
<organism evidence="2 3">
    <name type="scientific">Pectobacterium phage PPWS2</name>
    <dbReference type="NCBI Taxonomy" id="2153295"/>
    <lineage>
        <taxon>Viruses</taxon>
        <taxon>Duplodnaviria</taxon>
        <taxon>Heunggongvirae</taxon>
        <taxon>Uroviricota</taxon>
        <taxon>Caudoviricetes</taxon>
        <taxon>Autographivirales</taxon>
        <taxon>Autoscriptoviridae</taxon>
        <taxon>Corkvirinae</taxon>
        <taxon>Kotilavirus</taxon>
        <taxon>Kotilavirus PPWS2</taxon>
    </lineage>
</organism>
<evidence type="ECO:0000313" key="2">
    <source>
        <dbReference type="EMBL" id="BBD74663.1"/>
    </source>
</evidence>
<sequence length="141" mass="16129">MRKLARSQVRPTAMRLLQKQGGICPLCQKPIDLTIKGELVLDHCHDTGQIRGALHRSCNSAEGRTANAAGRWGAKSMSYSDIIPWLENLVAYLKQPPQDMIYPTFKTADELRMARNVKERTRRAERKARETVRRSRVNKQD</sequence>
<dbReference type="Pfam" id="PF02945">
    <property type="entry name" value="Endonuclease_7"/>
    <property type="match status" value="1"/>
</dbReference>
<dbReference type="InterPro" id="IPR004211">
    <property type="entry name" value="Endonuclease_7"/>
</dbReference>
<keyword evidence="2" id="KW-0255">Endonuclease</keyword>